<organism evidence="1 2">
    <name type="scientific">Glossina pallidipes</name>
    <name type="common">Tsetse fly</name>
    <dbReference type="NCBI Taxonomy" id="7398"/>
    <lineage>
        <taxon>Eukaryota</taxon>
        <taxon>Metazoa</taxon>
        <taxon>Ecdysozoa</taxon>
        <taxon>Arthropoda</taxon>
        <taxon>Hexapoda</taxon>
        <taxon>Insecta</taxon>
        <taxon>Pterygota</taxon>
        <taxon>Neoptera</taxon>
        <taxon>Endopterygota</taxon>
        <taxon>Diptera</taxon>
        <taxon>Brachycera</taxon>
        <taxon>Muscomorpha</taxon>
        <taxon>Hippoboscoidea</taxon>
        <taxon>Glossinidae</taxon>
        <taxon>Glossina</taxon>
    </lineage>
</organism>
<sequence>MVKSYVFILVLGDFNLSYVTRGLNQNIDYTRNYEVKTTGFLESTDVVIYLLTWSRSLVMRYECSKVSQDLEIASLFIELFRKILFYYCYGNRLVFRVRMVFYAGKPTSPDTVTVTAQQTGNDWGSFYS</sequence>
<protein>
    <submittedName>
        <fullName evidence="1">Uncharacterized protein</fullName>
    </submittedName>
</protein>
<reference evidence="2" key="1">
    <citation type="submission" date="2014-03" db="EMBL/GenBank/DDBJ databases">
        <authorList>
            <person name="Aksoy S."/>
            <person name="Warren W."/>
            <person name="Wilson R.K."/>
        </authorList>
    </citation>
    <scope>NUCLEOTIDE SEQUENCE [LARGE SCALE GENOMIC DNA]</scope>
    <source>
        <strain evidence="2">IAEA</strain>
    </source>
</reference>
<dbReference type="Proteomes" id="UP000092445">
    <property type="component" value="Unassembled WGS sequence"/>
</dbReference>
<dbReference type="PROSITE" id="PS00430">
    <property type="entry name" value="TONB_DEPENDENT_REC_1"/>
    <property type="match status" value="1"/>
</dbReference>
<dbReference type="EnsemblMetazoa" id="GPAI033469-RA">
    <property type="protein sequence ID" value="GPAI033469-PA"/>
    <property type="gene ID" value="GPAI033469"/>
</dbReference>
<evidence type="ECO:0000313" key="1">
    <source>
        <dbReference type="EnsemblMetazoa" id="GPAI033469-PA"/>
    </source>
</evidence>
<evidence type="ECO:0000313" key="2">
    <source>
        <dbReference type="Proteomes" id="UP000092445"/>
    </source>
</evidence>
<accession>A0A1B0A3M8</accession>
<dbReference type="AlphaFoldDB" id="A0A1B0A3M8"/>
<dbReference type="VEuPathDB" id="VectorBase:GPAI033469"/>
<keyword evidence="2" id="KW-1185">Reference proteome</keyword>
<reference evidence="1" key="2">
    <citation type="submission" date="2020-05" db="UniProtKB">
        <authorList>
            <consortium name="EnsemblMetazoa"/>
        </authorList>
    </citation>
    <scope>IDENTIFICATION</scope>
    <source>
        <strain evidence="1">IAEA</strain>
    </source>
</reference>
<name>A0A1B0A3M8_GLOPL</name>
<proteinExistence type="predicted"/>
<dbReference type="InterPro" id="IPR010916">
    <property type="entry name" value="TonB_box_CS"/>
</dbReference>